<evidence type="ECO:0000313" key="1">
    <source>
        <dbReference type="EMBL" id="KFV62938.1"/>
    </source>
</evidence>
<dbReference type="AlphaFoldDB" id="A0A093G1G3"/>
<feature type="non-terminal residue" evidence="1">
    <location>
        <position position="1"/>
    </location>
</feature>
<gene>
    <name evidence="1" type="ORF">N307_00090</name>
</gene>
<evidence type="ECO:0008006" key="3">
    <source>
        <dbReference type="Google" id="ProtNLM"/>
    </source>
</evidence>
<protein>
    <recommendedName>
        <fullName evidence="3">Fibronectin type-III domain-containing protein</fullName>
    </recommendedName>
</protein>
<reference evidence="1 2" key="1">
    <citation type="submission" date="2014-04" db="EMBL/GenBank/DDBJ databases">
        <title>Genome evolution of avian class.</title>
        <authorList>
            <person name="Zhang G."/>
            <person name="Li C."/>
        </authorList>
    </citation>
    <scope>NUCLEOTIDE SEQUENCE [LARGE SCALE GENOMIC DNA]</scope>
    <source>
        <strain evidence="1">BGI_N307</strain>
    </source>
</reference>
<name>A0A093G1G3_DRYPU</name>
<sequence>GAISRNDIKTVVTTTTVSLNWSATTKEFSASVSLGDGSKNIQPPQGFFVWTNLTPATVYTFQLVFDQWHLQFIKVS</sequence>
<accession>A0A093G1G3</accession>
<evidence type="ECO:0000313" key="2">
    <source>
        <dbReference type="Proteomes" id="UP000053875"/>
    </source>
</evidence>
<dbReference type="Proteomes" id="UP000053875">
    <property type="component" value="Unassembled WGS sequence"/>
</dbReference>
<feature type="non-terminal residue" evidence="1">
    <location>
        <position position="76"/>
    </location>
</feature>
<organism evidence="1 2">
    <name type="scientific">Dryobates pubescens</name>
    <name type="common">Downy woodpecker</name>
    <name type="synonym">Picoides pubescens</name>
    <dbReference type="NCBI Taxonomy" id="118200"/>
    <lineage>
        <taxon>Eukaryota</taxon>
        <taxon>Metazoa</taxon>
        <taxon>Chordata</taxon>
        <taxon>Craniata</taxon>
        <taxon>Vertebrata</taxon>
        <taxon>Euteleostomi</taxon>
        <taxon>Archelosauria</taxon>
        <taxon>Archosauria</taxon>
        <taxon>Dinosauria</taxon>
        <taxon>Saurischia</taxon>
        <taxon>Theropoda</taxon>
        <taxon>Coelurosauria</taxon>
        <taxon>Aves</taxon>
        <taxon>Neognathae</taxon>
        <taxon>Neoaves</taxon>
        <taxon>Telluraves</taxon>
        <taxon>Coraciimorphae</taxon>
        <taxon>Piciformes</taxon>
        <taxon>Picidae</taxon>
        <taxon>Dryobates</taxon>
    </lineage>
</organism>
<dbReference type="EMBL" id="KL215025">
    <property type="protein sequence ID" value="KFV62938.1"/>
    <property type="molecule type" value="Genomic_DNA"/>
</dbReference>
<proteinExistence type="predicted"/>
<keyword evidence="2" id="KW-1185">Reference proteome</keyword>